<evidence type="ECO:0000259" key="3">
    <source>
        <dbReference type="Pfam" id="PF13581"/>
    </source>
</evidence>
<name>A0A132MHZ9_9ACTN</name>
<accession>A0A132MHZ9</accession>
<keyword evidence="1" id="KW-0808">Transferase</keyword>
<comment type="caution">
    <text evidence="4">The sequence shown here is derived from an EMBL/GenBank/DDBJ whole genome shotgun (WGS) entry which is preliminary data.</text>
</comment>
<dbReference type="GO" id="GO:0004674">
    <property type="term" value="F:protein serine/threonine kinase activity"/>
    <property type="evidence" value="ECO:0007669"/>
    <property type="project" value="UniProtKB-KW"/>
</dbReference>
<evidence type="ECO:0000256" key="1">
    <source>
        <dbReference type="ARBA" id="ARBA00022527"/>
    </source>
</evidence>
<dbReference type="InterPro" id="IPR036890">
    <property type="entry name" value="HATPase_C_sf"/>
</dbReference>
<dbReference type="RefSeq" id="WP_079101975.1">
    <property type="nucleotide sequence ID" value="NZ_JYIJ01000019.1"/>
</dbReference>
<keyword evidence="1" id="KW-0723">Serine/threonine-protein kinase</keyword>
<evidence type="ECO:0000313" key="4">
    <source>
        <dbReference type="EMBL" id="KWW97464.1"/>
    </source>
</evidence>
<dbReference type="PATRIC" id="fig|1469144.8.peg.75"/>
<dbReference type="InterPro" id="IPR050267">
    <property type="entry name" value="Anti-sigma-factor_SerPK"/>
</dbReference>
<dbReference type="SUPFAM" id="SSF55874">
    <property type="entry name" value="ATPase domain of HSP90 chaperone/DNA topoisomerase II/histidine kinase"/>
    <property type="match status" value="1"/>
</dbReference>
<feature type="domain" description="Histidine kinase/HSP90-like ATPase" evidence="3">
    <location>
        <begin position="8"/>
        <end position="110"/>
    </location>
</feature>
<dbReference type="PANTHER" id="PTHR35526:SF3">
    <property type="entry name" value="ANTI-SIGMA-F FACTOR RSBW"/>
    <property type="match status" value="1"/>
</dbReference>
<dbReference type="Pfam" id="PF13581">
    <property type="entry name" value="HATPase_c_2"/>
    <property type="match status" value="1"/>
</dbReference>
<dbReference type="InterPro" id="IPR003594">
    <property type="entry name" value="HATPase_dom"/>
</dbReference>
<dbReference type="CDD" id="cd16936">
    <property type="entry name" value="HATPase_RsbW-like"/>
    <property type="match status" value="1"/>
</dbReference>
<reference evidence="4 5" key="1">
    <citation type="submission" date="2015-02" db="EMBL/GenBank/DDBJ databases">
        <title>Physiological reanalysis, assessment of diazotrophy, and genome sequences of multiple isolates of Streptomyces thermoautotrophicus.</title>
        <authorList>
            <person name="MacKellar D.C."/>
            <person name="Lieber L."/>
            <person name="Norman J."/>
            <person name="Bolger A."/>
            <person name="Tobin C."/>
            <person name="Murray J.W."/>
            <person name="Prell J."/>
        </authorList>
    </citation>
    <scope>NUCLEOTIDE SEQUENCE [LARGE SCALE GENOMIC DNA]</scope>
    <source>
        <strain evidence="4 5">UBT1</strain>
    </source>
</reference>
<dbReference type="EMBL" id="JYIJ01000019">
    <property type="protein sequence ID" value="KWW97464.1"/>
    <property type="molecule type" value="Genomic_DNA"/>
</dbReference>
<proteinExistence type="predicted"/>
<keyword evidence="1" id="KW-0418">Kinase</keyword>
<dbReference type="AlphaFoldDB" id="A0A132MHZ9"/>
<organism evidence="4 5">
    <name type="scientific">Carbonactinospora thermoautotrophica</name>
    <dbReference type="NCBI Taxonomy" id="1469144"/>
    <lineage>
        <taxon>Bacteria</taxon>
        <taxon>Bacillati</taxon>
        <taxon>Actinomycetota</taxon>
        <taxon>Actinomycetes</taxon>
        <taxon>Kitasatosporales</taxon>
        <taxon>Carbonactinosporaceae</taxon>
        <taxon>Carbonactinospora</taxon>
    </lineage>
</organism>
<protein>
    <recommendedName>
        <fullName evidence="3">Histidine kinase/HSP90-like ATPase domain-containing protein</fullName>
    </recommendedName>
</protein>
<evidence type="ECO:0000313" key="5">
    <source>
        <dbReference type="Proteomes" id="UP000070659"/>
    </source>
</evidence>
<gene>
    <name evidence="4" type="ORF">TH66_17655</name>
</gene>
<sequence>MQPRVAYPPREDAVGLVRRHVASFLTWRGLHRRFPTQDAQLVATELFTNAVRHARHHGHPITVAVEHREGVLRVEVHDPDPAPPVPRLTADPEATSGRGLLLVASLTRRWGTTPTPDGGKAVFTEIPPRPNP</sequence>
<dbReference type="Proteomes" id="UP000070659">
    <property type="component" value="Unassembled WGS sequence"/>
</dbReference>
<dbReference type="Gene3D" id="3.30.565.10">
    <property type="entry name" value="Histidine kinase-like ATPase, C-terminal domain"/>
    <property type="match status" value="1"/>
</dbReference>
<evidence type="ECO:0000256" key="2">
    <source>
        <dbReference type="SAM" id="MobiDB-lite"/>
    </source>
</evidence>
<feature type="region of interest" description="Disordered" evidence="2">
    <location>
        <begin position="109"/>
        <end position="132"/>
    </location>
</feature>
<dbReference type="PANTHER" id="PTHR35526">
    <property type="entry name" value="ANTI-SIGMA-F FACTOR RSBW-RELATED"/>
    <property type="match status" value="1"/>
</dbReference>